<evidence type="ECO:0000256" key="1">
    <source>
        <dbReference type="SAM" id="SignalP"/>
    </source>
</evidence>
<comment type="caution">
    <text evidence="3">The sequence shown here is derived from an EMBL/GenBank/DDBJ whole genome shotgun (WGS) entry which is preliminary data.</text>
</comment>
<dbReference type="CDD" id="cd12797">
    <property type="entry name" value="M23_peptidase"/>
    <property type="match status" value="1"/>
</dbReference>
<accession>A0ABV4US49</accession>
<keyword evidence="1" id="KW-0732">Signal</keyword>
<dbReference type="InterPro" id="IPR016047">
    <property type="entry name" value="M23ase_b-sheet_dom"/>
</dbReference>
<feature type="chain" id="PRO_5046711764" evidence="1">
    <location>
        <begin position="34"/>
        <end position="444"/>
    </location>
</feature>
<feature type="domain" description="SH3b" evidence="2">
    <location>
        <begin position="275"/>
        <end position="337"/>
    </location>
</feature>
<evidence type="ECO:0000313" key="3">
    <source>
        <dbReference type="EMBL" id="MFB0835751.1"/>
    </source>
</evidence>
<feature type="non-terminal residue" evidence="3">
    <location>
        <position position="444"/>
    </location>
</feature>
<dbReference type="SMART" id="SM00287">
    <property type="entry name" value="SH3b"/>
    <property type="match status" value="3"/>
</dbReference>
<dbReference type="InterPro" id="IPR052354">
    <property type="entry name" value="Cell_Wall_Dynamics_Protein"/>
</dbReference>
<dbReference type="Pfam" id="PF08239">
    <property type="entry name" value="SH3_3"/>
    <property type="match status" value="2"/>
</dbReference>
<dbReference type="InterPro" id="IPR011055">
    <property type="entry name" value="Dup_hybrid_motif"/>
</dbReference>
<dbReference type="Gene3D" id="2.70.70.10">
    <property type="entry name" value="Glucose Permease (Domain IIA)"/>
    <property type="match status" value="1"/>
</dbReference>
<feature type="signal peptide" evidence="1">
    <location>
        <begin position="1"/>
        <end position="33"/>
    </location>
</feature>
<gene>
    <name evidence="3" type="ORF">ACETWP_14260</name>
</gene>
<organism evidence="3 4">
    <name type="scientific">Arthrobacter halodurans</name>
    <dbReference type="NCBI Taxonomy" id="516699"/>
    <lineage>
        <taxon>Bacteria</taxon>
        <taxon>Bacillati</taxon>
        <taxon>Actinomycetota</taxon>
        <taxon>Actinomycetes</taxon>
        <taxon>Micrococcales</taxon>
        <taxon>Micrococcaceae</taxon>
        <taxon>Arthrobacter</taxon>
    </lineage>
</organism>
<protein>
    <submittedName>
        <fullName evidence="3">SH3 domain-containing protein</fullName>
    </submittedName>
</protein>
<dbReference type="PROSITE" id="PS51781">
    <property type="entry name" value="SH3B"/>
    <property type="match status" value="1"/>
</dbReference>
<proteinExistence type="predicted"/>
<dbReference type="Gene3D" id="2.30.30.40">
    <property type="entry name" value="SH3 Domains"/>
    <property type="match status" value="3"/>
</dbReference>
<evidence type="ECO:0000259" key="2">
    <source>
        <dbReference type="PROSITE" id="PS51781"/>
    </source>
</evidence>
<evidence type="ECO:0000313" key="4">
    <source>
        <dbReference type="Proteomes" id="UP001575652"/>
    </source>
</evidence>
<dbReference type="Pfam" id="PF01551">
    <property type="entry name" value="Peptidase_M23"/>
    <property type="match status" value="1"/>
</dbReference>
<dbReference type="PANTHER" id="PTHR34408:SF1">
    <property type="entry name" value="GLYCOSYL HYDROLASE FAMILY 19 DOMAIN-CONTAINING PROTEIN HI_1415"/>
    <property type="match status" value="1"/>
</dbReference>
<dbReference type="PANTHER" id="PTHR34408">
    <property type="entry name" value="FAMILY PROTEIN, PUTATIVE-RELATED"/>
    <property type="match status" value="1"/>
</dbReference>
<dbReference type="EMBL" id="JBHDLJ010000013">
    <property type="protein sequence ID" value="MFB0835751.1"/>
    <property type="molecule type" value="Genomic_DNA"/>
</dbReference>
<reference evidence="3 4" key="1">
    <citation type="submission" date="2024-09" db="EMBL/GenBank/DDBJ databases">
        <authorList>
            <person name="Salinas-Garcia M.A."/>
            <person name="Prieme A."/>
        </authorList>
    </citation>
    <scope>NUCLEOTIDE SEQUENCE [LARGE SCALE GENOMIC DNA]</scope>
    <source>
        <strain evidence="3 4">DSM 21081</strain>
    </source>
</reference>
<dbReference type="InterPro" id="IPR003646">
    <property type="entry name" value="SH3-like_bac-type"/>
</dbReference>
<keyword evidence="4" id="KW-1185">Reference proteome</keyword>
<dbReference type="RefSeq" id="WP_373972924.1">
    <property type="nucleotide sequence ID" value="NZ_JBHDLJ010000013.1"/>
</dbReference>
<dbReference type="Proteomes" id="UP001575652">
    <property type="component" value="Unassembled WGS sequence"/>
</dbReference>
<sequence length="444" mass="47144">MKRTSHSLWSTLSIAALLAGGMAAGPVAEPAFAASDRVALPLDPKTYRYSSTHGPRCIPVMNGTTAHQGQDLAASDGNNIYAVADGVVTQTRKGTRGGVSGYVVVRHFLGGKTYYTAYIHMWDGNEFARVGQSVRAGQKIGEVGNSGPSTAAHLHFEVWGAAGWMRGSSLDPMKWLLDRGVDVKKNASVVYNFTLPTSCTYWAATDLNLRATASASAKNLKLVKKGAKMTSVPGAQLNGYIRVTTGGTTGWAIHGAVAPFVVHPVPEKIDVQPLSTIYYTATANVNLREGPSTAYRSLGTISKDTKVKVTGKAGSWLRVVHGSKTGFVSASYLKISAPAAPKPPVVTKPKVVDVKDKTMQVVANHNMRVSATSTGKVVASVKQGAKVTVTHTFRSWSKVAYAGRVGWMASYALKTPVAPPKPKVVDVRDKTMQVVGNQSMRSSA</sequence>
<name>A0ABV4US49_9MICC</name>
<dbReference type="SUPFAM" id="SSF51261">
    <property type="entry name" value="Duplicated hybrid motif"/>
    <property type="match status" value="1"/>
</dbReference>